<organism evidence="2 3">
    <name type="scientific">Xanthomonas phaseoli pv. syngonii LMG 9055</name>
    <dbReference type="NCBI Taxonomy" id="1437878"/>
    <lineage>
        <taxon>Bacteria</taxon>
        <taxon>Pseudomonadati</taxon>
        <taxon>Pseudomonadota</taxon>
        <taxon>Gammaproteobacteria</taxon>
        <taxon>Lysobacterales</taxon>
        <taxon>Lysobacteraceae</taxon>
        <taxon>Xanthomonas</taxon>
    </lineage>
</organism>
<sequence>MKKLREEIGNSGKIDHAAAQHTERSDDQHNNQADDEDGSQLAPELPTEICVQGGHIGPQPLGDRPGVGVR</sequence>
<evidence type="ECO:0000313" key="2">
    <source>
        <dbReference type="EMBL" id="OQP71790.1"/>
    </source>
</evidence>
<evidence type="ECO:0000313" key="3">
    <source>
        <dbReference type="Proteomes" id="UP000050343"/>
    </source>
</evidence>
<feature type="region of interest" description="Disordered" evidence="1">
    <location>
        <begin position="1"/>
        <end position="70"/>
    </location>
</feature>
<feature type="compositionally biased region" description="Basic and acidic residues" evidence="1">
    <location>
        <begin position="1"/>
        <end position="29"/>
    </location>
</feature>
<dbReference type="AlphaFoldDB" id="A0A1V9GMC5"/>
<accession>A0A1V9GMC5</accession>
<comment type="caution">
    <text evidence="2">The sequence shown here is derived from an EMBL/GenBank/DDBJ whole genome shotgun (WGS) entry which is preliminary data.</text>
</comment>
<reference evidence="2 3" key="1">
    <citation type="journal article" date="2016" name="Plant Pathol.">
        <title>Genetic characterization of strains named as Xanthomonas axonopodis pv. dieffenbachiae leads to a taxonomic revision of the X. axonopodis species complex.</title>
        <authorList>
            <person name="Constantin E.C."/>
            <person name="Cleenwerck I."/>
            <person name="Maes M."/>
            <person name="Baeyen S."/>
            <person name="Van Malderghem C."/>
            <person name="De Vos P."/>
            <person name="Cottyn B."/>
        </authorList>
    </citation>
    <scope>NUCLEOTIDE SEQUENCE [LARGE SCALE GENOMIC DNA]</scope>
    <source>
        <strain evidence="3">LMG9055</strain>
    </source>
</reference>
<proteinExistence type="predicted"/>
<name>A0A1V9GMC5_9XANT</name>
<gene>
    <name evidence="2" type="ORF">IA54_001375</name>
</gene>
<dbReference type="EMBL" id="JPUO02000242">
    <property type="protein sequence ID" value="OQP71790.1"/>
    <property type="molecule type" value="Genomic_DNA"/>
</dbReference>
<evidence type="ECO:0000256" key="1">
    <source>
        <dbReference type="SAM" id="MobiDB-lite"/>
    </source>
</evidence>
<reference evidence="2 3" key="2">
    <citation type="journal article" date="2017" name="Plant Pathol.">
        <title>Pathogenicity and virulence gene content of Xanthomonas strains infecting Araceae, formerly known as Xanthomonas axonopodis pv. dieffenbachiae.</title>
        <authorList>
            <person name="Constantin E.C."/>
            <person name="Haegeman A."/>
            <person name="Van Vaerenbergh J."/>
            <person name="Baeyen S."/>
            <person name="Van Malderghem C."/>
            <person name="Maes M."/>
            <person name="Cottyn B."/>
        </authorList>
    </citation>
    <scope>NUCLEOTIDE SEQUENCE [LARGE SCALE GENOMIC DNA]</scope>
    <source>
        <strain evidence="3">LMG9055</strain>
    </source>
</reference>
<dbReference type="Proteomes" id="UP000050343">
    <property type="component" value="Unassembled WGS sequence"/>
</dbReference>
<protein>
    <submittedName>
        <fullName evidence="2">Uncharacterized protein</fullName>
    </submittedName>
</protein>